<evidence type="ECO:0000313" key="1">
    <source>
        <dbReference type="EMBL" id="KAL3822922.1"/>
    </source>
</evidence>
<evidence type="ECO:0000313" key="2">
    <source>
        <dbReference type="Proteomes" id="UP001530377"/>
    </source>
</evidence>
<protein>
    <submittedName>
        <fullName evidence="1">Uncharacterized protein</fullName>
    </submittedName>
</protein>
<dbReference type="AlphaFoldDB" id="A0ABD3SF26"/>
<dbReference type="EMBL" id="JALLPB020000051">
    <property type="protein sequence ID" value="KAL3822922.1"/>
    <property type="molecule type" value="Genomic_DNA"/>
</dbReference>
<proteinExistence type="predicted"/>
<gene>
    <name evidence="1" type="ORF">ACHAXA_010705</name>
</gene>
<keyword evidence="2" id="KW-1185">Reference proteome</keyword>
<comment type="caution">
    <text evidence="1">The sequence shown here is derived from an EMBL/GenBank/DDBJ whole genome shotgun (WGS) entry which is preliminary data.</text>
</comment>
<name>A0ABD3SF26_9STRA</name>
<reference evidence="1 2" key="1">
    <citation type="submission" date="2024-10" db="EMBL/GenBank/DDBJ databases">
        <title>Updated reference genomes for cyclostephanoid diatoms.</title>
        <authorList>
            <person name="Roberts W.R."/>
            <person name="Alverson A.J."/>
        </authorList>
    </citation>
    <scope>NUCLEOTIDE SEQUENCE [LARGE SCALE GENOMIC DNA]</scope>
    <source>
        <strain evidence="1 2">AJA228-03</strain>
    </source>
</reference>
<accession>A0ABD3SF26</accession>
<dbReference type="Proteomes" id="UP001530377">
    <property type="component" value="Unassembled WGS sequence"/>
</dbReference>
<organism evidence="1 2">
    <name type="scientific">Cyclostephanos tholiformis</name>
    <dbReference type="NCBI Taxonomy" id="382380"/>
    <lineage>
        <taxon>Eukaryota</taxon>
        <taxon>Sar</taxon>
        <taxon>Stramenopiles</taxon>
        <taxon>Ochrophyta</taxon>
        <taxon>Bacillariophyta</taxon>
        <taxon>Coscinodiscophyceae</taxon>
        <taxon>Thalassiosirophycidae</taxon>
        <taxon>Stephanodiscales</taxon>
        <taxon>Stephanodiscaceae</taxon>
        <taxon>Cyclostephanos</taxon>
    </lineage>
</organism>
<sequence length="342" mass="38230">MSSNEVTSTKGEPEKALDYLGEVRDQLNGSFSRSAEIEEVEQLDIEHNISVIRAILAVNSAIFSRCMEHAETKLTGEKTELSRFGFETIKTRQEGKKLELVTHAERFVQTFDTHPLSRPPTGFDEIIVVKYKPFTKFIDFEDLFRKTLLLNDDALEFLLPKLKDHLESVQVCLGELDEWALQPMKNASFINSVFNKDFTMPMEMDHYRNSLKCWYCGSSTVVPLSNAPFPPISATAPKNPLTGKIASGSAPIPVGFGACFDGSSTVVPSVGLAPEPFSFGAIHSTSPFGKVAHSSMCTKNKCKQVHVLAEFNVSFIYQDSFDVSQENEQMKLRRFLYFVKGA</sequence>